<evidence type="ECO:0000313" key="2">
    <source>
        <dbReference type="Proteomes" id="UP000253846"/>
    </source>
</evidence>
<dbReference type="InterPro" id="IPR009734">
    <property type="entry name" value="Myoviridae_GpU"/>
</dbReference>
<name>A0A336NEC3_BARGR</name>
<proteinExistence type="predicted"/>
<evidence type="ECO:0000313" key="1">
    <source>
        <dbReference type="EMBL" id="SSZ39277.1"/>
    </source>
</evidence>
<gene>
    <name evidence="1" type="ORF">NCTC12860_00482</name>
</gene>
<dbReference type="RefSeq" id="WP_114647973.1">
    <property type="nucleotide sequence ID" value="NZ_UFTD01000001.1"/>
</dbReference>
<reference evidence="1 2" key="1">
    <citation type="submission" date="2018-06" db="EMBL/GenBank/DDBJ databases">
        <authorList>
            <consortium name="Pathogen Informatics"/>
            <person name="Doyle S."/>
        </authorList>
    </citation>
    <scope>NUCLEOTIDE SEQUENCE [LARGE SCALE GENOMIC DNA]</scope>
    <source>
        <strain evidence="1 2">NCTC12860</strain>
    </source>
</reference>
<dbReference type="Proteomes" id="UP000253846">
    <property type="component" value="Unassembled WGS sequence"/>
</dbReference>
<dbReference type="EMBL" id="UFTD01000001">
    <property type="protein sequence ID" value="SSZ39277.1"/>
    <property type="molecule type" value="Genomic_DNA"/>
</dbReference>
<protein>
    <submittedName>
        <fullName evidence="1">Phage protein U</fullName>
    </submittedName>
</protein>
<dbReference type="AlphaFoldDB" id="A0A336NEC3"/>
<dbReference type="Pfam" id="PF06995">
    <property type="entry name" value="Phage_P2_GpU"/>
    <property type="match status" value="1"/>
</dbReference>
<organism evidence="1 2">
    <name type="scientific">Bartonella grahamii</name>
    <dbReference type="NCBI Taxonomy" id="33045"/>
    <lineage>
        <taxon>Bacteria</taxon>
        <taxon>Pseudomonadati</taxon>
        <taxon>Pseudomonadota</taxon>
        <taxon>Alphaproteobacteria</taxon>
        <taxon>Hyphomicrobiales</taxon>
        <taxon>Bartonellaceae</taxon>
        <taxon>Bartonella</taxon>
    </lineage>
</organism>
<sequence length="153" mass="17667">MRDPLMMLGPHQFYVDWLNFQSFEEEFSASWVCMERFGRSPSLQFTGYGNDAKTIHGVWFPEEFGDRVAIDAISRTIRRAKPVQMLRWINDTTYSVLLHGPVVITTINKEHDYISRSGQSQRIRYSITLLPFFNGGKPQGQYQVGQTQVGQTL</sequence>
<accession>A0A336NEC3</accession>